<reference evidence="2" key="1">
    <citation type="submission" date="2021-06" db="EMBL/GenBank/DDBJ databases">
        <authorList>
            <person name="Kallberg Y."/>
            <person name="Tangrot J."/>
            <person name="Rosling A."/>
        </authorList>
    </citation>
    <scope>NUCLEOTIDE SEQUENCE</scope>
    <source>
        <strain evidence="2">FL130A</strain>
    </source>
</reference>
<gene>
    <name evidence="2" type="ORF">ALEPTO_LOCUS6550</name>
</gene>
<sequence>MASSTTNNPIQKDLKEASEQFQQQILNASNYQLSQANQSISQVSSGMTKVQKSLEEARSNIRSLERELKSFKEHTMKFDSSFVPLITLPKEEWPSAKYVAK</sequence>
<evidence type="ECO:0000313" key="2">
    <source>
        <dbReference type="EMBL" id="CAG8565297.1"/>
    </source>
</evidence>
<dbReference type="Gene3D" id="1.20.5.300">
    <property type="match status" value="1"/>
</dbReference>
<keyword evidence="3" id="KW-1185">Reference proteome</keyword>
<protein>
    <submittedName>
        <fullName evidence="2">1459_t:CDS:1</fullName>
    </submittedName>
</protein>
<keyword evidence="1" id="KW-0175">Coiled coil</keyword>
<dbReference type="EMBL" id="CAJVPS010002318">
    <property type="protein sequence ID" value="CAG8565297.1"/>
    <property type="molecule type" value="Genomic_DNA"/>
</dbReference>
<name>A0A9N9BIP4_9GLOM</name>
<dbReference type="OrthoDB" id="2357911at2759"/>
<comment type="caution">
    <text evidence="2">The sequence shown here is derived from an EMBL/GenBank/DDBJ whole genome shotgun (WGS) entry which is preliminary data.</text>
</comment>
<dbReference type="AlphaFoldDB" id="A0A9N9BIP4"/>
<organism evidence="2 3">
    <name type="scientific">Ambispora leptoticha</name>
    <dbReference type="NCBI Taxonomy" id="144679"/>
    <lineage>
        <taxon>Eukaryota</taxon>
        <taxon>Fungi</taxon>
        <taxon>Fungi incertae sedis</taxon>
        <taxon>Mucoromycota</taxon>
        <taxon>Glomeromycotina</taxon>
        <taxon>Glomeromycetes</taxon>
        <taxon>Archaeosporales</taxon>
        <taxon>Ambisporaceae</taxon>
        <taxon>Ambispora</taxon>
    </lineage>
</organism>
<dbReference type="Proteomes" id="UP000789508">
    <property type="component" value="Unassembled WGS sequence"/>
</dbReference>
<feature type="coiled-coil region" evidence="1">
    <location>
        <begin position="47"/>
        <end position="74"/>
    </location>
</feature>
<evidence type="ECO:0000313" key="3">
    <source>
        <dbReference type="Proteomes" id="UP000789508"/>
    </source>
</evidence>
<proteinExistence type="predicted"/>
<accession>A0A9N9BIP4</accession>
<evidence type="ECO:0000256" key="1">
    <source>
        <dbReference type="SAM" id="Coils"/>
    </source>
</evidence>